<dbReference type="Gene3D" id="3.40.1380.20">
    <property type="entry name" value="Pyruvate kinase, C-terminal domain"/>
    <property type="match status" value="1"/>
</dbReference>
<dbReference type="GO" id="GO:0005524">
    <property type="term" value="F:ATP binding"/>
    <property type="evidence" value="ECO:0007669"/>
    <property type="project" value="UniProtKB-KW"/>
</dbReference>
<accession>A0A0A0HT27</accession>
<proteinExistence type="inferred from homology"/>
<comment type="cofactor">
    <cofactor evidence="1">
        <name>Mg(2+)</name>
        <dbReference type="ChEBI" id="CHEBI:18420"/>
    </cofactor>
</comment>
<dbReference type="STRING" id="215743.ROSMUCSMR3_02474"/>
<comment type="cofactor">
    <cofactor evidence="2">
        <name>K(+)</name>
        <dbReference type="ChEBI" id="CHEBI:29103"/>
    </cofactor>
</comment>
<evidence type="ECO:0000256" key="7">
    <source>
        <dbReference type="ARBA" id="ARBA00022679"/>
    </source>
</evidence>
<evidence type="ECO:0000259" key="17">
    <source>
        <dbReference type="Pfam" id="PF00224"/>
    </source>
</evidence>
<evidence type="ECO:0000256" key="3">
    <source>
        <dbReference type="ARBA" id="ARBA00004997"/>
    </source>
</evidence>
<feature type="domain" description="Pyruvate kinase C-terminal" evidence="18">
    <location>
        <begin position="356"/>
        <end position="467"/>
    </location>
</feature>
<dbReference type="NCBIfam" id="NF004886">
    <property type="entry name" value="PRK06247.1"/>
    <property type="match status" value="1"/>
</dbReference>
<protein>
    <recommendedName>
        <fullName evidence="6 15">Pyruvate kinase</fullName>
        <ecNumber evidence="5 15">2.7.1.40</ecNumber>
    </recommendedName>
</protein>
<dbReference type="InterPro" id="IPR015806">
    <property type="entry name" value="Pyrv_Knase_insert_dom_sf"/>
</dbReference>
<evidence type="ECO:0000256" key="14">
    <source>
        <dbReference type="ARBA" id="ARBA00023317"/>
    </source>
</evidence>
<dbReference type="PRINTS" id="PR01050">
    <property type="entry name" value="PYRUVTKNASE"/>
</dbReference>
<sequence length="481" mass="51737">MRRNRNVKIVATLGPASSDYDTIRALHEAGADVFRLNMSHGTQADIAERHRIIRQVEEDLDSPIAILGDLQGPKLRVGVFAKGEEELVAGAAFRLDLDEAEGDVSRVCLPHPEIFAALEPGANLLVNDGKIRLRVTACGPEYADCEVIAGGTISNRKGVNVPDVVLPLAALSEKDLSDLEFICELGVDWLALSFVQRPEDVTEARALVKGRAAIMSKIEKPAGVKRFDEILAVSDGIMVARGDLGVELPVQNVPPIQKRLIRRCRAAAKPVIVATQMLESMIESPMPTRAEVSDVATAIYEGSDAIMLSAESAAGQYPVEAVRTMDNVAIEVESDPTYREVIEASRRVNRQTVADGIVAAAREIAETADIKVICCYTESGTTALLTARERPRVPILALTSLLGTARRLALTWGVTCVMTGELTRFKMAVINAARAARAHGYATEADQIVVTAGVPFNVPGTTNILRVAPCQESLIYATDPG</sequence>
<dbReference type="GO" id="GO:0016301">
    <property type="term" value="F:kinase activity"/>
    <property type="evidence" value="ECO:0007669"/>
    <property type="project" value="UniProtKB-KW"/>
</dbReference>
<dbReference type="Pfam" id="PF02887">
    <property type="entry name" value="PK_C"/>
    <property type="match status" value="1"/>
</dbReference>
<dbReference type="InterPro" id="IPR015813">
    <property type="entry name" value="Pyrv/PenolPyrv_kinase-like_dom"/>
</dbReference>
<keyword evidence="7 16" id="KW-0808">Transferase</keyword>
<dbReference type="Gene3D" id="3.20.20.60">
    <property type="entry name" value="Phosphoenolpyruvate-binding domains"/>
    <property type="match status" value="1"/>
</dbReference>
<dbReference type="UniPathway" id="UPA00109">
    <property type="reaction ID" value="UER00188"/>
</dbReference>
<evidence type="ECO:0000313" key="20">
    <source>
        <dbReference type="Proteomes" id="UP000030021"/>
    </source>
</evidence>
<dbReference type="InterPro" id="IPR011037">
    <property type="entry name" value="Pyrv_Knase-like_insert_dom_sf"/>
</dbReference>
<comment type="caution">
    <text evidence="19">The sequence shown here is derived from an EMBL/GenBank/DDBJ whole genome shotgun (WGS) entry which is preliminary data.</text>
</comment>
<dbReference type="AlphaFoldDB" id="A0A0A0HT27"/>
<keyword evidence="13 16" id="KW-0324">Glycolysis</keyword>
<evidence type="ECO:0000256" key="6">
    <source>
        <dbReference type="ARBA" id="ARBA00018587"/>
    </source>
</evidence>
<dbReference type="Proteomes" id="UP000030021">
    <property type="component" value="Unassembled WGS sequence"/>
</dbReference>
<dbReference type="Gene3D" id="2.40.33.10">
    <property type="entry name" value="PK beta-barrel domain-like"/>
    <property type="match status" value="1"/>
</dbReference>
<dbReference type="NCBIfam" id="TIGR01064">
    <property type="entry name" value="pyruv_kin"/>
    <property type="match status" value="1"/>
</dbReference>
<dbReference type="EC" id="2.7.1.40" evidence="5 15"/>
<dbReference type="eggNOG" id="COG0469">
    <property type="taxonomic scope" value="Bacteria"/>
</dbReference>
<evidence type="ECO:0000256" key="2">
    <source>
        <dbReference type="ARBA" id="ARBA00001958"/>
    </source>
</evidence>
<evidence type="ECO:0000256" key="8">
    <source>
        <dbReference type="ARBA" id="ARBA00022723"/>
    </source>
</evidence>
<reference evidence="19 20" key="1">
    <citation type="submission" date="2013-01" db="EMBL/GenBank/DDBJ databases">
        <authorList>
            <person name="Fiebig A."/>
            <person name="Goeker M."/>
            <person name="Klenk H.-P.P."/>
        </authorList>
    </citation>
    <scope>NUCLEOTIDE SEQUENCE [LARGE SCALE GENOMIC DNA]</scope>
    <source>
        <strain evidence="19 20">DSM 17069</strain>
    </source>
</reference>
<keyword evidence="11" id="KW-0067">ATP-binding</keyword>
<organism evidence="19 20">
    <name type="scientific">Roseovarius mucosus DSM 17069</name>
    <dbReference type="NCBI Taxonomy" id="1288298"/>
    <lineage>
        <taxon>Bacteria</taxon>
        <taxon>Pseudomonadati</taxon>
        <taxon>Pseudomonadota</taxon>
        <taxon>Alphaproteobacteria</taxon>
        <taxon>Rhodobacterales</taxon>
        <taxon>Roseobacteraceae</taxon>
        <taxon>Roseovarius</taxon>
    </lineage>
</organism>
<dbReference type="InterPro" id="IPR036918">
    <property type="entry name" value="Pyrv_Knase_C_sf"/>
</dbReference>
<dbReference type="FunFam" id="2.40.33.10:FF:000001">
    <property type="entry name" value="Pyruvate kinase"/>
    <property type="match status" value="1"/>
</dbReference>
<name>A0A0A0HT27_9RHOB</name>
<gene>
    <name evidence="19" type="ORF">rosmuc_00722</name>
</gene>
<dbReference type="InterPro" id="IPR015795">
    <property type="entry name" value="Pyrv_Knase_C"/>
</dbReference>
<feature type="domain" description="Pyruvate kinase barrel" evidence="17">
    <location>
        <begin position="5"/>
        <end position="322"/>
    </location>
</feature>
<dbReference type="GO" id="GO:0000287">
    <property type="term" value="F:magnesium ion binding"/>
    <property type="evidence" value="ECO:0007669"/>
    <property type="project" value="UniProtKB-UniRule"/>
</dbReference>
<dbReference type="FunFam" id="3.20.20.60:FF:000025">
    <property type="entry name" value="Pyruvate kinase"/>
    <property type="match status" value="1"/>
</dbReference>
<dbReference type="SUPFAM" id="SSF52935">
    <property type="entry name" value="PK C-terminal domain-like"/>
    <property type="match status" value="1"/>
</dbReference>
<dbReference type="RefSeq" id="WP_037270118.1">
    <property type="nucleotide sequence ID" value="NZ_KN293976.1"/>
</dbReference>
<keyword evidence="12 16" id="KW-0460">Magnesium</keyword>
<keyword evidence="9" id="KW-0547">Nucleotide-binding</keyword>
<keyword evidence="8" id="KW-0479">Metal-binding</keyword>
<dbReference type="Pfam" id="PF00224">
    <property type="entry name" value="PK"/>
    <property type="match status" value="1"/>
</dbReference>
<keyword evidence="14 19" id="KW-0670">Pyruvate</keyword>
<evidence type="ECO:0000256" key="5">
    <source>
        <dbReference type="ARBA" id="ARBA00012142"/>
    </source>
</evidence>
<dbReference type="EMBL" id="AONH01000002">
    <property type="protein sequence ID" value="KGM89238.1"/>
    <property type="molecule type" value="Genomic_DNA"/>
</dbReference>
<dbReference type="GO" id="GO:0004743">
    <property type="term" value="F:pyruvate kinase activity"/>
    <property type="evidence" value="ECO:0007669"/>
    <property type="project" value="UniProtKB-UniRule"/>
</dbReference>
<evidence type="ECO:0000256" key="9">
    <source>
        <dbReference type="ARBA" id="ARBA00022741"/>
    </source>
</evidence>
<evidence type="ECO:0000256" key="4">
    <source>
        <dbReference type="ARBA" id="ARBA00008663"/>
    </source>
</evidence>
<evidence type="ECO:0000259" key="18">
    <source>
        <dbReference type="Pfam" id="PF02887"/>
    </source>
</evidence>
<evidence type="ECO:0000256" key="15">
    <source>
        <dbReference type="NCBIfam" id="TIGR01064"/>
    </source>
</evidence>
<evidence type="ECO:0000256" key="13">
    <source>
        <dbReference type="ARBA" id="ARBA00023152"/>
    </source>
</evidence>
<dbReference type="SUPFAM" id="SSF50800">
    <property type="entry name" value="PK beta-barrel domain-like"/>
    <property type="match status" value="1"/>
</dbReference>
<dbReference type="InterPro" id="IPR040442">
    <property type="entry name" value="Pyrv_kinase-like_dom_sf"/>
</dbReference>
<keyword evidence="10 16" id="KW-0418">Kinase</keyword>
<dbReference type="OrthoDB" id="9812123at2"/>
<dbReference type="PATRIC" id="fig|1288298.3.peg.728"/>
<dbReference type="SUPFAM" id="SSF51621">
    <property type="entry name" value="Phosphoenolpyruvate/pyruvate domain"/>
    <property type="match status" value="1"/>
</dbReference>
<evidence type="ECO:0000256" key="16">
    <source>
        <dbReference type="RuleBase" id="RU000504"/>
    </source>
</evidence>
<dbReference type="PANTHER" id="PTHR11817">
    <property type="entry name" value="PYRUVATE KINASE"/>
    <property type="match status" value="1"/>
</dbReference>
<comment type="catalytic activity">
    <reaction evidence="16">
        <text>pyruvate + ATP = phosphoenolpyruvate + ADP + H(+)</text>
        <dbReference type="Rhea" id="RHEA:18157"/>
        <dbReference type="ChEBI" id="CHEBI:15361"/>
        <dbReference type="ChEBI" id="CHEBI:15378"/>
        <dbReference type="ChEBI" id="CHEBI:30616"/>
        <dbReference type="ChEBI" id="CHEBI:58702"/>
        <dbReference type="ChEBI" id="CHEBI:456216"/>
        <dbReference type="EC" id="2.7.1.40"/>
    </reaction>
</comment>
<dbReference type="GO" id="GO:0030955">
    <property type="term" value="F:potassium ion binding"/>
    <property type="evidence" value="ECO:0007669"/>
    <property type="project" value="UniProtKB-UniRule"/>
</dbReference>
<comment type="similarity">
    <text evidence="4 16">Belongs to the pyruvate kinase family.</text>
</comment>
<comment type="pathway">
    <text evidence="3 16">Carbohydrate degradation; glycolysis; pyruvate from D-glyceraldehyde 3-phosphate: step 5/5.</text>
</comment>
<dbReference type="InterPro" id="IPR001697">
    <property type="entry name" value="Pyr_Knase"/>
</dbReference>
<evidence type="ECO:0000256" key="1">
    <source>
        <dbReference type="ARBA" id="ARBA00001946"/>
    </source>
</evidence>
<dbReference type="NCBIfam" id="NF004491">
    <property type="entry name" value="PRK05826.1"/>
    <property type="match status" value="1"/>
</dbReference>
<dbReference type="HOGENOM" id="CLU_015439_0_2_5"/>
<evidence type="ECO:0000313" key="19">
    <source>
        <dbReference type="EMBL" id="KGM89238.1"/>
    </source>
</evidence>
<dbReference type="NCBIfam" id="NF004978">
    <property type="entry name" value="PRK06354.1"/>
    <property type="match status" value="1"/>
</dbReference>
<evidence type="ECO:0000256" key="10">
    <source>
        <dbReference type="ARBA" id="ARBA00022777"/>
    </source>
</evidence>
<dbReference type="InterPro" id="IPR015793">
    <property type="entry name" value="Pyrv_Knase_brl"/>
</dbReference>
<evidence type="ECO:0000256" key="12">
    <source>
        <dbReference type="ARBA" id="ARBA00022842"/>
    </source>
</evidence>
<evidence type="ECO:0000256" key="11">
    <source>
        <dbReference type="ARBA" id="ARBA00022840"/>
    </source>
</evidence>